<dbReference type="AlphaFoldDB" id="A0A2Z5YKV0"/>
<sequence length="214" mass="22129">MRGTVIAERRVIRLALPASGIAPADRRASGRTVSAQPTVDCYATMNSMAEGASARAKSGEDAAELRKESYTMALYVAVCLLAALLALPEAARHHLIGLIWGITIGLAAAHFFAFKISARLIGAGKVQARDIEAAGAQLVGAAVVATLASFTILVLPAHLEYHAAEFGLSGFIAISGYAVARRGGAGRLRATVYGLVVLILATAIAVVKNVLAGH</sequence>
<dbReference type="EMBL" id="PEDF01000048">
    <property type="protein sequence ID" value="RFZ43900.1"/>
    <property type="molecule type" value="Genomic_DNA"/>
</dbReference>
<evidence type="ECO:0000313" key="2">
    <source>
        <dbReference type="Proteomes" id="UP000257451"/>
    </source>
</evidence>
<gene>
    <name evidence="1" type="ORF">DAVIS_01852</name>
</gene>
<organism evidence="1 2">
    <name type="scientific">Mycobacterium marinum</name>
    <dbReference type="NCBI Taxonomy" id="1781"/>
    <lineage>
        <taxon>Bacteria</taxon>
        <taxon>Bacillati</taxon>
        <taxon>Actinomycetota</taxon>
        <taxon>Actinomycetes</taxon>
        <taxon>Mycobacteriales</taxon>
        <taxon>Mycobacteriaceae</taxon>
        <taxon>Mycobacterium</taxon>
        <taxon>Mycobacterium ulcerans group</taxon>
    </lineage>
</organism>
<comment type="caution">
    <text evidence="1">The sequence shown here is derived from an EMBL/GenBank/DDBJ whole genome shotgun (WGS) entry which is preliminary data.</text>
</comment>
<name>A0A2Z5YKV0_MYCMR</name>
<proteinExistence type="predicted"/>
<accession>A0A2Z5YKV0</accession>
<dbReference type="Proteomes" id="UP000257451">
    <property type="component" value="Unassembled WGS sequence"/>
</dbReference>
<reference evidence="1 2" key="1">
    <citation type="journal article" date="2018" name="Sci. Rep.">
        <title>Extensive genomic diversity among Mycobacterium marinum strains revealed by whole genome sequencing.</title>
        <authorList>
            <person name="Das S."/>
            <person name="Pettersson B.M."/>
            <person name="Behra P.R."/>
            <person name="Mallick A."/>
            <person name="Cheramie M."/>
            <person name="Ramesh M."/>
            <person name="Shirreff L."/>
            <person name="DuCote T."/>
            <person name="Dasgupta S."/>
            <person name="Ennis D.G."/>
            <person name="Kirsebom L.A."/>
        </authorList>
    </citation>
    <scope>NUCLEOTIDE SEQUENCE [LARGE SCALE GENOMIC DNA]</scope>
    <source>
        <strain evidence="1 2">Davis1</strain>
    </source>
</reference>
<protein>
    <submittedName>
        <fullName evidence="1">Uncharacterized protein</fullName>
    </submittedName>
</protein>
<evidence type="ECO:0000313" key="1">
    <source>
        <dbReference type="EMBL" id="RFZ43900.1"/>
    </source>
</evidence>